<evidence type="ECO:0000256" key="4">
    <source>
        <dbReference type="ARBA" id="ARBA00010525"/>
    </source>
</evidence>
<comment type="caution">
    <text evidence="22">The sequence shown here is derived from an EMBL/GenBank/DDBJ whole genome shotgun (WGS) entry which is preliminary data.</text>
</comment>
<organism evidence="22 23">
    <name type="scientific">Termitidicoccus mucosus</name>
    <dbReference type="NCBI Taxonomy" id="1184151"/>
    <lineage>
        <taxon>Bacteria</taxon>
        <taxon>Pseudomonadati</taxon>
        <taxon>Verrucomicrobiota</taxon>
        <taxon>Opitutia</taxon>
        <taxon>Opitutales</taxon>
        <taxon>Opitutaceae</taxon>
        <taxon>Termitidicoccus</taxon>
    </lineage>
</organism>
<dbReference type="Gene3D" id="2.40.230.10">
    <property type="entry name" value="Phospholipase A1"/>
    <property type="match status" value="1"/>
</dbReference>
<dbReference type="EC" id="3.1.1.32" evidence="6"/>
<evidence type="ECO:0000256" key="5">
    <source>
        <dbReference type="ARBA" id="ARBA00011702"/>
    </source>
</evidence>
<dbReference type="EC" id="3.1.1.4" evidence="7"/>
<evidence type="ECO:0000256" key="18">
    <source>
        <dbReference type="ARBA" id="ARBA00032375"/>
    </source>
</evidence>
<feature type="binding site" description="in dimeric form" evidence="20">
    <location>
        <position position="338"/>
    </location>
    <ligand>
        <name>Ca(2+)</name>
        <dbReference type="ChEBI" id="CHEBI:29108"/>
        <label>1</label>
    </ligand>
</feature>
<dbReference type="PANTHER" id="PTHR40457:SF1">
    <property type="entry name" value="PHOSPHOLIPASE A1"/>
    <property type="match status" value="1"/>
</dbReference>
<proteinExistence type="inferred from homology"/>
<keyword evidence="14" id="KW-0442">Lipid degradation</keyword>
<dbReference type="PANTHER" id="PTHR40457">
    <property type="entry name" value="PHOSPHOLIPASE A1"/>
    <property type="match status" value="1"/>
</dbReference>
<comment type="subunit">
    <text evidence="5">Homodimer; dimerization is reversible, and the dimeric form is the active one.</text>
</comment>
<dbReference type="AlphaFoldDB" id="A0A178IFQ7"/>
<dbReference type="InterPro" id="IPR036541">
    <property type="entry name" value="PLipase_A1_sf"/>
</dbReference>
<name>A0A178IFQ7_9BACT</name>
<evidence type="ECO:0000313" key="22">
    <source>
        <dbReference type="EMBL" id="OAM87929.1"/>
    </source>
</evidence>
<feature type="binding site" description="in dimeric form" evidence="20">
    <location>
        <position position="253"/>
    </location>
    <ligand>
        <name>Ca(2+)</name>
        <dbReference type="ChEBI" id="CHEBI:29108"/>
        <label>1</label>
    </ligand>
</feature>
<comment type="catalytic activity">
    <reaction evidence="2">
        <text>a 1,2-diacyl-sn-glycero-3-phosphocholine + H2O = a 1-acyl-sn-glycero-3-phosphocholine + a fatty acid + H(+)</text>
        <dbReference type="Rhea" id="RHEA:15801"/>
        <dbReference type="ChEBI" id="CHEBI:15377"/>
        <dbReference type="ChEBI" id="CHEBI:15378"/>
        <dbReference type="ChEBI" id="CHEBI:28868"/>
        <dbReference type="ChEBI" id="CHEBI:57643"/>
        <dbReference type="ChEBI" id="CHEBI:58168"/>
        <dbReference type="EC" id="3.1.1.4"/>
    </reaction>
</comment>
<keyword evidence="8" id="KW-1134">Transmembrane beta strand</keyword>
<accession>A0A178IFQ7</accession>
<evidence type="ECO:0000256" key="12">
    <source>
        <dbReference type="ARBA" id="ARBA00022801"/>
    </source>
</evidence>
<dbReference type="PRINTS" id="PR01486">
    <property type="entry name" value="PHPHLIPASEA1"/>
</dbReference>
<keyword evidence="23" id="KW-1185">Reference proteome</keyword>
<evidence type="ECO:0000256" key="11">
    <source>
        <dbReference type="ARBA" id="ARBA00022729"/>
    </source>
</evidence>
<evidence type="ECO:0000256" key="19">
    <source>
        <dbReference type="PIRSR" id="PIRSR603187-1"/>
    </source>
</evidence>
<feature type="binding site" description="in dimeric form" evidence="20">
    <location>
        <position position="301"/>
    </location>
    <ligand>
        <name>Ca(2+)</name>
        <dbReference type="ChEBI" id="CHEBI:29108"/>
        <label>1</label>
    </ligand>
</feature>
<feature type="active site" description="Nucleophile" evidence="19">
    <location>
        <position position="293"/>
    </location>
</feature>
<keyword evidence="17" id="KW-0998">Cell outer membrane</keyword>
<evidence type="ECO:0000256" key="3">
    <source>
        <dbReference type="ARBA" id="ARBA00004571"/>
    </source>
</evidence>
<feature type="signal peptide" evidence="21">
    <location>
        <begin position="1"/>
        <end position="19"/>
    </location>
</feature>
<evidence type="ECO:0000256" key="2">
    <source>
        <dbReference type="ARBA" id="ARBA00001604"/>
    </source>
</evidence>
<reference evidence="22 23" key="1">
    <citation type="submission" date="2016-01" db="EMBL/GenBank/DDBJ databases">
        <title>High potential of lignocellulose degradation of a new Verrucomicrobia species.</title>
        <authorList>
            <person name="Wang Y."/>
            <person name="Shi Y."/>
            <person name="Qiu Z."/>
            <person name="Liu S."/>
            <person name="Yang H."/>
        </authorList>
    </citation>
    <scope>NUCLEOTIDE SEQUENCE [LARGE SCALE GENOMIC DNA]</scope>
    <source>
        <strain evidence="22 23">TSB47</strain>
    </source>
</reference>
<dbReference type="GO" id="GO:0009279">
    <property type="term" value="C:cell outer membrane"/>
    <property type="evidence" value="ECO:0007669"/>
    <property type="project" value="UniProtKB-SubCell"/>
</dbReference>
<keyword evidence="16" id="KW-0472">Membrane</keyword>
<dbReference type="InterPro" id="IPR003187">
    <property type="entry name" value="PLipase_A1"/>
</dbReference>
<keyword evidence="13 20" id="KW-0106">Calcium</keyword>
<evidence type="ECO:0000256" key="7">
    <source>
        <dbReference type="ARBA" id="ARBA00013278"/>
    </source>
</evidence>
<comment type="cofactor">
    <cofactor evidence="20">
        <name>Ca(2+)</name>
        <dbReference type="ChEBI" id="CHEBI:29108"/>
    </cofactor>
    <text evidence="20">Binds 1 Ca(2+) ion per monomer.</text>
</comment>
<evidence type="ECO:0000256" key="20">
    <source>
        <dbReference type="PIRSR" id="PIRSR603187-2"/>
    </source>
</evidence>
<evidence type="ECO:0000256" key="13">
    <source>
        <dbReference type="ARBA" id="ARBA00022837"/>
    </source>
</evidence>
<evidence type="ECO:0000256" key="17">
    <source>
        <dbReference type="ARBA" id="ARBA00023237"/>
    </source>
</evidence>
<feature type="binding site" description="in dimeric form" evidence="20">
    <location>
        <position position="296"/>
    </location>
    <ligand>
        <name>Ca(2+)</name>
        <dbReference type="ChEBI" id="CHEBI:29108"/>
        <label>1</label>
    </ligand>
</feature>
<protein>
    <recommendedName>
        <fullName evidence="18">Phosphatidylcholine 1-acylhydrolase</fullName>
        <ecNumber evidence="6">3.1.1.32</ecNumber>
        <ecNumber evidence="7">3.1.1.4</ecNumber>
    </recommendedName>
</protein>
<dbReference type="OrthoDB" id="188433at2"/>
<sequence length="427" mass="46438">MKRITAGFLLLACAVCSSGQEIVLGLLAPTEPLPAGQEATLNLVALNTTDRALPHDEPPVLQGELDGARGGPWPVTLRLIENQASAGDVPARGYESLTYVFAVPAGARGRLVLTIRQPAVMHAVLDVREAEVAAAAKLASGREKTKRASGPDAVPAADATAQEVAPFAPAAPLSNLVPRSVTAKLKRSFLDNFSTYDSVYFIYGPDAPAAKFQFSFQYQMLTNDGWLAREYPFLKGLRFAYTQRSLWDIDGDSSPFYDTSYMPEFFFASFAPARKSNGFFTWLGWQAGIGHESNGRDGDNSRSLNTVSARAAFALGNLDGWNLIVAPKVWAYISDMGDNGDLDDYRGFGELRAVFGKNDSLGISVLARAGQGFRKGAVQVDVTYPLDVFFNNFAAYLLVQYWNGYGESLLHYNERSETIRAGLSIVR</sequence>
<feature type="chain" id="PRO_5008088758" description="Phosphatidylcholine 1-acylhydrolase" evidence="21">
    <location>
        <begin position="20"/>
        <end position="427"/>
    </location>
</feature>
<keyword evidence="11 21" id="KW-0732">Signal</keyword>
<evidence type="ECO:0000256" key="14">
    <source>
        <dbReference type="ARBA" id="ARBA00022963"/>
    </source>
</evidence>
<evidence type="ECO:0000256" key="21">
    <source>
        <dbReference type="SAM" id="SignalP"/>
    </source>
</evidence>
<comment type="similarity">
    <text evidence="4">Belongs to the phospholipase A1 family.</text>
</comment>
<comment type="catalytic activity">
    <reaction evidence="1">
        <text>a 1,2-diacyl-sn-glycero-3-phosphocholine + H2O = a 2-acyl-sn-glycero-3-phosphocholine + a fatty acid + H(+)</text>
        <dbReference type="Rhea" id="RHEA:18689"/>
        <dbReference type="ChEBI" id="CHEBI:15377"/>
        <dbReference type="ChEBI" id="CHEBI:15378"/>
        <dbReference type="ChEBI" id="CHEBI:28868"/>
        <dbReference type="ChEBI" id="CHEBI:57643"/>
        <dbReference type="ChEBI" id="CHEBI:57875"/>
        <dbReference type="EC" id="3.1.1.32"/>
    </reaction>
</comment>
<dbReference type="Proteomes" id="UP000078486">
    <property type="component" value="Unassembled WGS sequence"/>
</dbReference>
<keyword evidence="15" id="KW-0443">Lipid metabolism</keyword>
<keyword evidence="9" id="KW-0812">Transmembrane</keyword>
<keyword evidence="10 20" id="KW-0479">Metal-binding</keyword>
<dbReference type="SUPFAM" id="SSF56931">
    <property type="entry name" value="Outer membrane phospholipase A (OMPLA)"/>
    <property type="match status" value="1"/>
</dbReference>
<dbReference type="GO" id="GO:0008970">
    <property type="term" value="F:phospholipase A1 activity"/>
    <property type="evidence" value="ECO:0007669"/>
    <property type="project" value="UniProtKB-EC"/>
</dbReference>
<evidence type="ECO:0000313" key="23">
    <source>
        <dbReference type="Proteomes" id="UP000078486"/>
    </source>
</evidence>
<keyword evidence="12" id="KW-0378">Hydrolase</keyword>
<dbReference type="RefSeq" id="WP_068772072.1">
    <property type="nucleotide sequence ID" value="NZ_CP109796.1"/>
</dbReference>
<evidence type="ECO:0000256" key="1">
    <source>
        <dbReference type="ARBA" id="ARBA00000111"/>
    </source>
</evidence>
<comment type="subcellular location">
    <subcellularLocation>
        <location evidence="3">Cell outer membrane</location>
        <topology evidence="3">Multi-pass membrane protein</topology>
    </subcellularLocation>
</comment>
<gene>
    <name evidence="22" type="ORF">AW736_19910</name>
</gene>
<evidence type="ECO:0000256" key="8">
    <source>
        <dbReference type="ARBA" id="ARBA00022452"/>
    </source>
</evidence>
<evidence type="ECO:0000256" key="9">
    <source>
        <dbReference type="ARBA" id="ARBA00022692"/>
    </source>
</evidence>
<feature type="active site" description="Proton acceptor" evidence="19">
    <location>
        <position position="291"/>
    </location>
</feature>
<dbReference type="STRING" id="1184151.AW736_19910"/>
<dbReference type="GO" id="GO:0004623">
    <property type="term" value="F:phospholipase A2 activity"/>
    <property type="evidence" value="ECO:0007669"/>
    <property type="project" value="UniProtKB-EC"/>
</dbReference>
<evidence type="ECO:0000256" key="6">
    <source>
        <dbReference type="ARBA" id="ARBA00013179"/>
    </source>
</evidence>
<dbReference type="EMBL" id="LRRQ01000153">
    <property type="protein sequence ID" value="OAM87929.1"/>
    <property type="molecule type" value="Genomic_DNA"/>
</dbReference>
<dbReference type="Pfam" id="PF02253">
    <property type="entry name" value="PLA1"/>
    <property type="match status" value="1"/>
</dbReference>
<evidence type="ECO:0000256" key="10">
    <source>
        <dbReference type="ARBA" id="ARBA00022723"/>
    </source>
</evidence>
<dbReference type="GO" id="GO:0016042">
    <property type="term" value="P:lipid catabolic process"/>
    <property type="evidence" value="ECO:0007669"/>
    <property type="project" value="UniProtKB-KW"/>
</dbReference>
<evidence type="ECO:0000256" key="15">
    <source>
        <dbReference type="ARBA" id="ARBA00023098"/>
    </source>
</evidence>
<dbReference type="GO" id="GO:0046872">
    <property type="term" value="F:metal ion binding"/>
    <property type="evidence" value="ECO:0007669"/>
    <property type="project" value="UniProtKB-KW"/>
</dbReference>
<evidence type="ECO:0000256" key="16">
    <source>
        <dbReference type="ARBA" id="ARBA00023136"/>
    </source>
</evidence>